<accession>A0A8J4VVX6</accession>
<evidence type="ECO:0000259" key="10">
    <source>
        <dbReference type="PROSITE" id="PS50842"/>
    </source>
</evidence>
<dbReference type="InterPro" id="IPR007117">
    <property type="entry name" value="Expansin_CBD"/>
</dbReference>
<keyword evidence="4" id="KW-0134">Cell wall</keyword>
<keyword evidence="13" id="KW-1185">Reference proteome</keyword>
<comment type="subcellular location">
    <subcellularLocation>
        <location evidence="1">Membrane</location>
        <topology evidence="1">Peripheral membrane protein</topology>
    </subcellularLocation>
    <subcellularLocation>
        <location evidence="2">Secreted</location>
        <location evidence="2">Cell wall</location>
    </subcellularLocation>
</comment>
<feature type="signal peptide" evidence="9">
    <location>
        <begin position="1"/>
        <end position="22"/>
    </location>
</feature>
<evidence type="ECO:0000256" key="1">
    <source>
        <dbReference type="ARBA" id="ARBA00004170"/>
    </source>
</evidence>
<feature type="chain" id="PRO_5035320685" description="Expansin" evidence="9">
    <location>
        <begin position="23"/>
        <end position="408"/>
    </location>
</feature>
<dbReference type="OrthoDB" id="5823761at2759"/>
<dbReference type="PRINTS" id="PR01225">
    <property type="entry name" value="EXPANSNFAMLY"/>
</dbReference>
<dbReference type="SMART" id="SM00837">
    <property type="entry name" value="DPBB_1"/>
    <property type="match status" value="1"/>
</dbReference>
<evidence type="ECO:0000256" key="6">
    <source>
        <dbReference type="ARBA" id="ARBA00022729"/>
    </source>
</evidence>
<evidence type="ECO:0000313" key="12">
    <source>
        <dbReference type="EMBL" id="KAF3973903.1"/>
    </source>
</evidence>
<evidence type="ECO:0000256" key="3">
    <source>
        <dbReference type="ARBA" id="ARBA00005392"/>
    </source>
</evidence>
<dbReference type="InterPro" id="IPR036749">
    <property type="entry name" value="Expansin_CBD_sf"/>
</dbReference>
<feature type="domain" description="Expansin-like CBD" evidence="11">
    <location>
        <begin position="175"/>
        <end position="254"/>
    </location>
</feature>
<dbReference type="PRINTS" id="PR01226">
    <property type="entry name" value="EXPANSIN"/>
</dbReference>
<dbReference type="FunFam" id="2.40.40.10:FF:000001">
    <property type="entry name" value="Expansin"/>
    <property type="match status" value="1"/>
</dbReference>
<dbReference type="SUPFAM" id="SSF50685">
    <property type="entry name" value="Barwin-like endoglucanases"/>
    <property type="match status" value="1"/>
</dbReference>
<dbReference type="GO" id="GO:0009664">
    <property type="term" value="P:plant-type cell wall organization"/>
    <property type="evidence" value="ECO:0007669"/>
    <property type="project" value="InterPro"/>
</dbReference>
<keyword evidence="7" id="KW-0472">Membrane</keyword>
<evidence type="ECO:0000259" key="11">
    <source>
        <dbReference type="PROSITE" id="PS50843"/>
    </source>
</evidence>
<feature type="domain" description="Expansin-like EG45" evidence="10">
    <location>
        <begin position="51"/>
        <end position="165"/>
    </location>
</feature>
<comment type="similarity">
    <text evidence="3">Belongs to the expansin family. Expansin A subfamily.</text>
</comment>
<evidence type="ECO:0000256" key="5">
    <source>
        <dbReference type="ARBA" id="ARBA00022525"/>
    </source>
</evidence>
<dbReference type="InterPro" id="IPR007118">
    <property type="entry name" value="Expan_Lol_pI"/>
</dbReference>
<dbReference type="GO" id="GO:0009653">
    <property type="term" value="P:anatomical structure morphogenesis"/>
    <property type="evidence" value="ECO:0007669"/>
    <property type="project" value="UniProtKB-ARBA"/>
</dbReference>
<keyword evidence="6 9" id="KW-0732">Signal</keyword>
<keyword evidence="5" id="KW-0964">Secreted</keyword>
<dbReference type="SUPFAM" id="SSF49590">
    <property type="entry name" value="PHL pollen allergen"/>
    <property type="match status" value="1"/>
</dbReference>
<reference evidence="12" key="1">
    <citation type="submission" date="2020-03" db="EMBL/GenBank/DDBJ databases">
        <title>Castanea mollissima Vanexum genome sequencing.</title>
        <authorList>
            <person name="Staton M."/>
        </authorList>
    </citation>
    <scope>NUCLEOTIDE SEQUENCE</scope>
    <source>
        <tissue evidence="12">Leaf</tissue>
    </source>
</reference>
<dbReference type="PANTHER" id="PTHR31867">
    <property type="entry name" value="EXPANSIN-A15"/>
    <property type="match status" value="1"/>
</dbReference>
<dbReference type="GO" id="GO:0016020">
    <property type="term" value="C:membrane"/>
    <property type="evidence" value="ECO:0007669"/>
    <property type="project" value="UniProtKB-SubCell"/>
</dbReference>
<evidence type="ECO:0000256" key="4">
    <source>
        <dbReference type="ARBA" id="ARBA00022512"/>
    </source>
</evidence>
<dbReference type="PROSITE" id="PS50843">
    <property type="entry name" value="EXPANSIN_CBD"/>
    <property type="match status" value="1"/>
</dbReference>
<dbReference type="AlphaFoldDB" id="A0A8J4VVX6"/>
<dbReference type="Pfam" id="PF01357">
    <property type="entry name" value="Expansin_C"/>
    <property type="match status" value="1"/>
</dbReference>
<dbReference type="Proteomes" id="UP000737018">
    <property type="component" value="Unassembled WGS sequence"/>
</dbReference>
<evidence type="ECO:0000256" key="2">
    <source>
        <dbReference type="ARBA" id="ARBA00004191"/>
    </source>
</evidence>
<evidence type="ECO:0000256" key="9">
    <source>
        <dbReference type="SAM" id="SignalP"/>
    </source>
</evidence>
<dbReference type="Gene3D" id="2.40.40.10">
    <property type="entry name" value="RlpA-like domain"/>
    <property type="match status" value="1"/>
</dbReference>
<dbReference type="EMBL" id="JRKL02000199">
    <property type="protein sequence ID" value="KAF3973903.1"/>
    <property type="molecule type" value="Genomic_DNA"/>
</dbReference>
<name>A0A8J4VVX6_9ROSI</name>
<protein>
    <recommendedName>
        <fullName evidence="14">Expansin</fullName>
    </recommendedName>
</protein>
<dbReference type="FunFam" id="2.60.40.760:FF:000001">
    <property type="entry name" value="Expansin"/>
    <property type="match status" value="1"/>
</dbReference>
<dbReference type="Pfam" id="PF03330">
    <property type="entry name" value="DPBB_1"/>
    <property type="match status" value="1"/>
</dbReference>
<gene>
    <name evidence="12" type="ORF">CMV_002703</name>
</gene>
<dbReference type="PROSITE" id="PS50842">
    <property type="entry name" value="EXPANSIN_EG45"/>
    <property type="match status" value="1"/>
</dbReference>
<sequence>MATLTVTCIVSLLAFLTLKVDARIPGVYTGGAWQSAHATFYGGSDASGTMGGACGYGNLYSQGYGVNTAALSTALFNNGLSCGACFEIKCASDPQWCHSGSPSILVTATNFCPPNYAQPSDNGGWCNPPRAHFDLAMPMFLKIAEYRAGIVPVSYRRVPCRKQGGIRFTINGFRYFNLVLVTNVAGAGDIVKVSLKGSKTGWMTMSRNWGQNWQSNSVLVGQSLSFRVTASDRRTSTSWNIVPSNWQFGQTFTGKNFRVKASYRRISPGKRETSSCCQPRNIMIVKLWGGFRDRLNVAVIFYILSMIEIDAKANHDLLEAHSNNNNTSFSSYTPPESISISISPSLSLHSPSLSSLPLPSTPSSHFSHSAADAVFSLPSLRPTPTPSIRSGPSSFAADKVWIVEPRRR</sequence>
<dbReference type="GO" id="GO:0005576">
    <property type="term" value="C:extracellular region"/>
    <property type="evidence" value="ECO:0007669"/>
    <property type="project" value="InterPro"/>
</dbReference>
<proteinExistence type="inferred from homology"/>
<dbReference type="InterPro" id="IPR002963">
    <property type="entry name" value="Expansin"/>
</dbReference>
<dbReference type="CDD" id="cd22274">
    <property type="entry name" value="DPBB_EXPA_N"/>
    <property type="match status" value="1"/>
</dbReference>
<dbReference type="InterPro" id="IPR036908">
    <property type="entry name" value="RlpA-like_sf"/>
</dbReference>
<dbReference type="InterPro" id="IPR009009">
    <property type="entry name" value="RlpA-like_DPBB"/>
</dbReference>
<evidence type="ECO:0000256" key="8">
    <source>
        <dbReference type="ARBA" id="ARBA00023316"/>
    </source>
</evidence>
<comment type="caution">
    <text evidence="12">The sequence shown here is derived from an EMBL/GenBank/DDBJ whole genome shotgun (WGS) entry which is preliminary data.</text>
</comment>
<evidence type="ECO:0000256" key="7">
    <source>
        <dbReference type="ARBA" id="ARBA00023136"/>
    </source>
</evidence>
<dbReference type="Gene3D" id="2.60.40.760">
    <property type="entry name" value="Expansin, cellulose-binding-like domain"/>
    <property type="match status" value="1"/>
</dbReference>
<keyword evidence="8" id="KW-0961">Cell wall biogenesis/degradation</keyword>
<evidence type="ECO:0008006" key="14">
    <source>
        <dbReference type="Google" id="ProtNLM"/>
    </source>
</evidence>
<organism evidence="12 13">
    <name type="scientific">Castanea mollissima</name>
    <name type="common">Chinese chestnut</name>
    <dbReference type="NCBI Taxonomy" id="60419"/>
    <lineage>
        <taxon>Eukaryota</taxon>
        <taxon>Viridiplantae</taxon>
        <taxon>Streptophyta</taxon>
        <taxon>Embryophyta</taxon>
        <taxon>Tracheophyta</taxon>
        <taxon>Spermatophyta</taxon>
        <taxon>Magnoliopsida</taxon>
        <taxon>eudicotyledons</taxon>
        <taxon>Gunneridae</taxon>
        <taxon>Pentapetalae</taxon>
        <taxon>rosids</taxon>
        <taxon>fabids</taxon>
        <taxon>Fagales</taxon>
        <taxon>Fagaceae</taxon>
        <taxon>Castanea</taxon>
    </lineage>
</organism>
<evidence type="ECO:0000313" key="13">
    <source>
        <dbReference type="Proteomes" id="UP000737018"/>
    </source>
</evidence>
<dbReference type="InterPro" id="IPR007112">
    <property type="entry name" value="Expansin/allergen_DPBB_dom"/>
</dbReference>